<dbReference type="GO" id="GO:0003677">
    <property type="term" value="F:DNA binding"/>
    <property type="evidence" value="ECO:0007669"/>
    <property type="project" value="TreeGrafter"/>
</dbReference>
<sequence>QLLILDGHSSHVNLRFGEFCDLHNIICFCLPAHSTHILQPLDVGLFGVLQKYYGKAIENYHITTNIGIKHRNFLPFYKQAQLRTYTVANIQIAFRKTGIVPFLPRMVLSQQARSAHSLSSTSSQHSFPLDKTLYTKCQLCQQTNRALNFVKTATAGEICNLILHFSHTVEYGLTTTDIATTEMQRLRVEFKIAKDIKKDRRILSRARVITSAEAMEAMREADAKKQKLPCKPTSTPKTTTPRGKESLTPLPEHFP</sequence>
<dbReference type="AlphaFoldDB" id="A0A3N4JP85"/>
<evidence type="ECO:0000259" key="2">
    <source>
        <dbReference type="Pfam" id="PF03184"/>
    </source>
</evidence>
<organism evidence="3 4">
    <name type="scientific">Choiromyces venosus 120613-1</name>
    <dbReference type="NCBI Taxonomy" id="1336337"/>
    <lineage>
        <taxon>Eukaryota</taxon>
        <taxon>Fungi</taxon>
        <taxon>Dikarya</taxon>
        <taxon>Ascomycota</taxon>
        <taxon>Pezizomycotina</taxon>
        <taxon>Pezizomycetes</taxon>
        <taxon>Pezizales</taxon>
        <taxon>Tuberaceae</taxon>
        <taxon>Choiromyces</taxon>
    </lineage>
</organism>
<proteinExistence type="predicted"/>
<feature type="compositionally biased region" description="Low complexity" evidence="1">
    <location>
        <begin position="229"/>
        <end position="241"/>
    </location>
</feature>
<dbReference type="OrthoDB" id="4207519at2759"/>
<feature type="domain" description="DDE-1" evidence="2">
    <location>
        <begin position="2"/>
        <end position="93"/>
    </location>
</feature>
<keyword evidence="4" id="KW-1185">Reference proteome</keyword>
<dbReference type="InterPro" id="IPR004875">
    <property type="entry name" value="DDE_SF_endonuclease_dom"/>
</dbReference>
<dbReference type="GO" id="GO:0005634">
    <property type="term" value="C:nucleus"/>
    <property type="evidence" value="ECO:0007669"/>
    <property type="project" value="TreeGrafter"/>
</dbReference>
<evidence type="ECO:0000256" key="1">
    <source>
        <dbReference type="SAM" id="MobiDB-lite"/>
    </source>
</evidence>
<feature type="region of interest" description="Disordered" evidence="1">
    <location>
        <begin position="219"/>
        <end position="255"/>
    </location>
</feature>
<feature type="non-terminal residue" evidence="3">
    <location>
        <position position="1"/>
    </location>
</feature>
<name>A0A3N4JP85_9PEZI</name>
<dbReference type="InterPro" id="IPR050863">
    <property type="entry name" value="CenT-Element_Derived"/>
</dbReference>
<protein>
    <submittedName>
        <fullName evidence="3">DDE-domain-containing protein</fullName>
    </submittedName>
</protein>
<dbReference type="EMBL" id="ML120391">
    <property type="protein sequence ID" value="RPA99017.1"/>
    <property type="molecule type" value="Genomic_DNA"/>
</dbReference>
<dbReference type="Proteomes" id="UP000276215">
    <property type="component" value="Unassembled WGS sequence"/>
</dbReference>
<dbReference type="PANTHER" id="PTHR19303">
    <property type="entry name" value="TRANSPOSON"/>
    <property type="match status" value="1"/>
</dbReference>
<evidence type="ECO:0000313" key="4">
    <source>
        <dbReference type="Proteomes" id="UP000276215"/>
    </source>
</evidence>
<dbReference type="PANTHER" id="PTHR19303:SF62">
    <property type="entry name" value="HTH CENPB-TYPE DOMAIN-CONTAINING PROTEIN-RELATED"/>
    <property type="match status" value="1"/>
</dbReference>
<accession>A0A3N4JP85</accession>
<gene>
    <name evidence="3" type="ORF">L873DRAFT_1685669</name>
</gene>
<dbReference type="STRING" id="1336337.A0A3N4JP85"/>
<dbReference type="Pfam" id="PF03184">
    <property type="entry name" value="DDE_1"/>
    <property type="match status" value="1"/>
</dbReference>
<reference evidence="3 4" key="1">
    <citation type="journal article" date="2018" name="Nat. Ecol. Evol.">
        <title>Pezizomycetes genomes reveal the molecular basis of ectomycorrhizal truffle lifestyle.</title>
        <authorList>
            <person name="Murat C."/>
            <person name="Payen T."/>
            <person name="Noel B."/>
            <person name="Kuo A."/>
            <person name="Morin E."/>
            <person name="Chen J."/>
            <person name="Kohler A."/>
            <person name="Krizsan K."/>
            <person name="Balestrini R."/>
            <person name="Da Silva C."/>
            <person name="Montanini B."/>
            <person name="Hainaut M."/>
            <person name="Levati E."/>
            <person name="Barry K.W."/>
            <person name="Belfiori B."/>
            <person name="Cichocki N."/>
            <person name="Clum A."/>
            <person name="Dockter R.B."/>
            <person name="Fauchery L."/>
            <person name="Guy J."/>
            <person name="Iotti M."/>
            <person name="Le Tacon F."/>
            <person name="Lindquist E.A."/>
            <person name="Lipzen A."/>
            <person name="Malagnac F."/>
            <person name="Mello A."/>
            <person name="Molinier V."/>
            <person name="Miyauchi S."/>
            <person name="Poulain J."/>
            <person name="Riccioni C."/>
            <person name="Rubini A."/>
            <person name="Sitrit Y."/>
            <person name="Splivallo R."/>
            <person name="Traeger S."/>
            <person name="Wang M."/>
            <person name="Zifcakova L."/>
            <person name="Wipf D."/>
            <person name="Zambonelli A."/>
            <person name="Paolocci F."/>
            <person name="Nowrousian M."/>
            <person name="Ottonello S."/>
            <person name="Baldrian P."/>
            <person name="Spatafora J.W."/>
            <person name="Henrissat B."/>
            <person name="Nagy L.G."/>
            <person name="Aury J.M."/>
            <person name="Wincker P."/>
            <person name="Grigoriev I.V."/>
            <person name="Bonfante P."/>
            <person name="Martin F.M."/>
        </authorList>
    </citation>
    <scope>NUCLEOTIDE SEQUENCE [LARGE SCALE GENOMIC DNA]</scope>
    <source>
        <strain evidence="3 4">120613-1</strain>
    </source>
</reference>
<evidence type="ECO:0000313" key="3">
    <source>
        <dbReference type="EMBL" id="RPA99017.1"/>
    </source>
</evidence>